<proteinExistence type="predicted"/>
<feature type="transmembrane region" description="Helical" evidence="2">
    <location>
        <begin position="70"/>
        <end position="93"/>
    </location>
</feature>
<dbReference type="RefSeq" id="WP_310864671.1">
    <property type="nucleotide sequence ID" value="NZ_CP134206.1"/>
</dbReference>
<evidence type="ECO:0000256" key="2">
    <source>
        <dbReference type="SAM" id="Phobius"/>
    </source>
</evidence>
<keyword evidence="2" id="KW-0812">Transmembrane</keyword>
<keyword evidence="2" id="KW-1133">Transmembrane helix</keyword>
<dbReference type="EMBL" id="CP134206">
    <property type="protein sequence ID" value="WND04484.1"/>
    <property type="molecule type" value="Genomic_DNA"/>
</dbReference>
<evidence type="ECO:0000313" key="3">
    <source>
        <dbReference type="EMBL" id="WND04484.1"/>
    </source>
</evidence>
<reference evidence="3" key="1">
    <citation type="submission" date="2023-09" db="EMBL/GenBank/DDBJ databases">
        <title>Acinetobacter soli.</title>
        <authorList>
            <person name="Kim B."/>
            <person name="Kim D."/>
            <person name="Park D."/>
        </authorList>
    </citation>
    <scope>NUCLEOTIDE SEQUENCE</scope>
    <source>
        <strain evidence="3">2023.05</strain>
    </source>
</reference>
<name>A0AB38YT55_9GAMM</name>
<evidence type="ECO:0000313" key="4">
    <source>
        <dbReference type="Proteomes" id="UP001256400"/>
    </source>
</evidence>
<feature type="region of interest" description="Disordered" evidence="1">
    <location>
        <begin position="27"/>
        <end position="49"/>
    </location>
</feature>
<organism evidence="3 4">
    <name type="scientific">Acinetobacter soli</name>
    <dbReference type="NCBI Taxonomy" id="487316"/>
    <lineage>
        <taxon>Bacteria</taxon>
        <taxon>Pseudomonadati</taxon>
        <taxon>Pseudomonadota</taxon>
        <taxon>Gammaproteobacteria</taxon>
        <taxon>Moraxellales</taxon>
        <taxon>Moraxellaceae</taxon>
        <taxon>Acinetobacter</taxon>
    </lineage>
</organism>
<dbReference type="Proteomes" id="UP001256400">
    <property type="component" value="Chromosome"/>
</dbReference>
<accession>A0AB38YT55</accession>
<feature type="compositionally biased region" description="Pro residues" evidence="1">
    <location>
        <begin position="38"/>
        <end position="47"/>
    </location>
</feature>
<keyword evidence="2" id="KW-0472">Membrane</keyword>
<sequence>MSNHQTCGKCIACKQYNGTNGNGYQPCHNSRVKRESKPVPPDAPRPPIQIIGESKSEKLKEIKELTLSKALLSALLISIPIILWKLDAIIFAIKS</sequence>
<protein>
    <submittedName>
        <fullName evidence="3">Uncharacterized protein</fullName>
    </submittedName>
</protein>
<gene>
    <name evidence="3" type="ORF">RHP80_09600</name>
</gene>
<dbReference type="AlphaFoldDB" id="A0AB38YT55"/>
<evidence type="ECO:0000256" key="1">
    <source>
        <dbReference type="SAM" id="MobiDB-lite"/>
    </source>
</evidence>